<sequence length="149" mass="17014">MSNLNHNQDDQNTNFMSSASKNTPIKRKDEKSFMNSASKNTPIKRKEDEKSFMSSASKHTPMKRKKIEKKDEKFLNKNMLTPEICIEVSLYFNVNPTDQIHHVDNVASESDLDKSTSHVPQEETSYTSDNSVSYTGIAKVIYTAHIVRI</sequence>
<feature type="compositionally biased region" description="Polar residues" evidence="1">
    <location>
        <begin position="117"/>
        <end position="128"/>
    </location>
</feature>
<evidence type="ECO:0000313" key="3">
    <source>
        <dbReference type="Proteomes" id="UP000789396"/>
    </source>
</evidence>
<proteinExistence type="predicted"/>
<feature type="region of interest" description="Disordered" evidence="1">
    <location>
        <begin position="108"/>
        <end position="128"/>
    </location>
</feature>
<evidence type="ECO:0000256" key="1">
    <source>
        <dbReference type="SAM" id="MobiDB-lite"/>
    </source>
</evidence>
<evidence type="ECO:0000313" key="2">
    <source>
        <dbReference type="EMBL" id="CAG8546857.1"/>
    </source>
</evidence>
<keyword evidence="3" id="KW-1185">Reference proteome</keyword>
<accession>A0A9N9FM37</accession>
<dbReference type="EMBL" id="CAJVPZ010004481">
    <property type="protein sequence ID" value="CAG8546857.1"/>
    <property type="molecule type" value="Genomic_DNA"/>
</dbReference>
<dbReference type="OrthoDB" id="10500882at2759"/>
<organism evidence="2 3">
    <name type="scientific">Racocetra fulgida</name>
    <dbReference type="NCBI Taxonomy" id="60492"/>
    <lineage>
        <taxon>Eukaryota</taxon>
        <taxon>Fungi</taxon>
        <taxon>Fungi incertae sedis</taxon>
        <taxon>Mucoromycota</taxon>
        <taxon>Glomeromycotina</taxon>
        <taxon>Glomeromycetes</taxon>
        <taxon>Diversisporales</taxon>
        <taxon>Gigasporaceae</taxon>
        <taxon>Racocetra</taxon>
    </lineage>
</organism>
<gene>
    <name evidence="2" type="ORF">RFULGI_LOCUS4472</name>
</gene>
<feature type="compositionally biased region" description="Polar residues" evidence="1">
    <location>
        <begin position="1"/>
        <end position="23"/>
    </location>
</feature>
<protein>
    <submittedName>
        <fullName evidence="2">13243_t:CDS:1</fullName>
    </submittedName>
</protein>
<name>A0A9N9FM37_9GLOM</name>
<reference evidence="2" key="1">
    <citation type="submission" date="2021-06" db="EMBL/GenBank/DDBJ databases">
        <authorList>
            <person name="Kallberg Y."/>
            <person name="Tangrot J."/>
            <person name="Rosling A."/>
        </authorList>
    </citation>
    <scope>NUCLEOTIDE SEQUENCE</scope>
    <source>
        <strain evidence="2">IN212</strain>
    </source>
</reference>
<feature type="region of interest" description="Disordered" evidence="1">
    <location>
        <begin position="1"/>
        <end position="69"/>
    </location>
</feature>
<comment type="caution">
    <text evidence="2">The sequence shown here is derived from an EMBL/GenBank/DDBJ whole genome shotgun (WGS) entry which is preliminary data.</text>
</comment>
<dbReference type="AlphaFoldDB" id="A0A9N9FM37"/>
<dbReference type="Proteomes" id="UP000789396">
    <property type="component" value="Unassembled WGS sequence"/>
</dbReference>